<comment type="caution">
    <text evidence="1">The sequence shown here is derived from an EMBL/GenBank/DDBJ whole genome shotgun (WGS) entry which is preliminary data.</text>
</comment>
<protein>
    <submittedName>
        <fullName evidence="1">Uncharacterized protein</fullName>
    </submittedName>
</protein>
<dbReference type="AlphaFoldDB" id="A0A955E2A8"/>
<evidence type="ECO:0000313" key="2">
    <source>
        <dbReference type="Proteomes" id="UP000714817"/>
    </source>
</evidence>
<gene>
    <name evidence="1" type="ORF">KDA10_02455</name>
</gene>
<dbReference type="Proteomes" id="UP000714817">
    <property type="component" value="Unassembled WGS sequence"/>
</dbReference>
<organism evidence="1 2">
    <name type="scientific">candidate division WWE3 bacterium</name>
    <dbReference type="NCBI Taxonomy" id="2053526"/>
    <lineage>
        <taxon>Bacteria</taxon>
        <taxon>Katanobacteria</taxon>
    </lineage>
</organism>
<reference evidence="1" key="2">
    <citation type="journal article" date="2021" name="Microbiome">
        <title>Successional dynamics and alternative stable states in a saline activated sludge microbial community over 9 years.</title>
        <authorList>
            <person name="Wang Y."/>
            <person name="Ye J."/>
            <person name="Ju F."/>
            <person name="Liu L."/>
            <person name="Boyd J.A."/>
            <person name="Deng Y."/>
            <person name="Parks D.H."/>
            <person name="Jiang X."/>
            <person name="Yin X."/>
            <person name="Woodcroft B.J."/>
            <person name="Tyson G.W."/>
            <person name="Hugenholtz P."/>
            <person name="Polz M.F."/>
            <person name="Zhang T."/>
        </authorList>
    </citation>
    <scope>NUCLEOTIDE SEQUENCE</scope>
    <source>
        <strain evidence="1">HKST-UBA80</strain>
    </source>
</reference>
<evidence type="ECO:0000313" key="1">
    <source>
        <dbReference type="EMBL" id="MCA9302198.1"/>
    </source>
</evidence>
<sequence>MKEFENIKKYIEFINSLDLTFDKNPEEYGYKNPVILLMDATLSINRQYNKFVLPRIEYFKQSFPNINTLEKLNNLIKETGINDFENVWNYNHPKRVEILQNLAKFFLEYKTENSIKDDLESMKHWAKSVDINSGKILPIDGMGFATSQYIRKMLGVDSVKPDVHIKRSIIEGIGEKMSDKKTVMFIEIVAKEMGITPTALDHAIWKHYSLK</sequence>
<name>A0A955E2A8_UNCKA</name>
<accession>A0A955E2A8</accession>
<proteinExistence type="predicted"/>
<reference evidence="1" key="1">
    <citation type="submission" date="2020-04" db="EMBL/GenBank/DDBJ databases">
        <authorList>
            <person name="Zhang T."/>
        </authorList>
    </citation>
    <scope>NUCLEOTIDE SEQUENCE</scope>
    <source>
        <strain evidence="1">HKST-UBA80</strain>
    </source>
</reference>
<dbReference type="EMBL" id="JAGQNY010000008">
    <property type="protein sequence ID" value="MCA9302198.1"/>
    <property type="molecule type" value="Genomic_DNA"/>
</dbReference>